<dbReference type="EMBL" id="RXMA01000002">
    <property type="protein sequence ID" value="RTR23549.1"/>
    <property type="molecule type" value="Genomic_DNA"/>
</dbReference>
<feature type="signal peptide" evidence="1">
    <location>
        <begin position="1"/>
        <end position="25"/>
    </location>
</feature>
<dbReference type="OrthoDB" id="9804182at2"/>
<keyword evidence="3" id="KW-1185">Reference proteome</keyword>
<dbReference type="AlphaFoldDB" id="A0A3S0RBI4"/>
<comment type="caution">
    <text evidence="2">The sequence shown here is derived from an EMBL/GenBank/DDBJ whole genome shotgun (WGS) entry which is preliminary data.</text>
</comment>
<reference evidence="2 3" key="1">
    <citation type="submission" date="2018-12" db="EMBL/GenBank/DDBJ databases">
        <authorList>
            <person name="Yang Y."/>
        </authorList>
    </citation>
    <scope>NUCLEOTIDE SEQUENCE [LARGE SCALE GENOMIC DNA]</scope>
    <source>
        <strain evidence="2 3">L-25-5w-1</strain>
    </source>
</reference>
<organism evidence="2 3">
    <name type="scientific">Azospirillum griseum</name>
    <dbReference type="NCBI Taxonomy" id="2496639"/>
    <lineage>
        <taxon>Bacteria</taxon>
        <taxon>Pseudomonadati</taxon>
        <taxon>Pseudomonadota</taxon>
        <taxon>Alphaproteobacteria</taxon>
        <taxon>Rhodospirillales</taxon>
        <taxon>Azospirillaceae</taxon>
        <taxon>Azospirillum</taxon>
    </lineage>
</organism>
<sequence length="188" mass="19992">MRSNLMLGAGLALALSMLWVAPVAAANTRPPVAELSADLNGDGVADRVVLSGEDDEVDVALHLSAGGRVPDKPTLFKRAVGWRGAMAGTEPSMSATARGSLVLVFQNESIGRDRWRQQLTIAVRDGAIVVAGYTYVARDTLDPKNGFTCDLNLLSGKGQRNGKPFTVAIKPLLLADWDDTTIPKECAF</sequence>
<accession>A0A3S0RBI4</accession>
<name>A0A3S0RBI4_9PROT</name>
<gene>
    <name evidence="2" type="ORF">EJ903_03180</name>
</gene>
<evidence type="ECO:0000256" key="1">
    <source>
        <dbReference type="SAM" id="SignalP"/>
    </source>
</evidence>
<dbReference type="RefSeq" id="WP_126612061.1">
    <property type="nucleotide sequence ID" value="NZ_JBHUCY010000010.1"/>
</dbReference>
<proteinExistence type="predicted"/>
<feature type="chain" id="PRO_5018542072" description="VCBS repeat-containing protein" evidence="1">
    <location>
        <begin position="26"/>
        <end position="188"/>
    </location>
</feature>
<evidence type="ECO:0000313" key="2">
    <source>
        <dbReference type="EMBL" id="RTR23549.1"/>
    </source>
</evidence>
<keyword evidence="1" id="KW-0732">Signal</keyword>
<dbReference type="Proteomes" id="UP000277007">
    <property type="component" value="Unassembled WGS sequence"/>
</dbReference>
<evidence type="ECO:0000313" key="3">
    <source>
        <dbReference type="Proteomes" id="UP000277007"/>
    </source>
</evidence>
<evidence type="ECO:0008006" key="4">
    <source>
        <dbReference type="Google" id="ProtNLM"/>
    </source>
</evidence>
<protein>
    <recommendedName>
        <fullName evidence="4">VCBS repeat-containing protein</fullName>
    </recommendedName>
</protein>